<dbReference type="InterPro" id="IPR012936">
    <property type="entry name" value="Erv_C"/>
</dbReference>
<dbReference type="GO" id="GO:0030134">
    <property type="term" value="C:COPII-coated ER to Golgi transport vesicle"/>
    <property type="evidence" value="ECO:0007669"/>
    <property type="project" value="TreeGrafter"/>
</dbReference>
<dbReference type="PANTHER" id="PTHR10984">
    <property type="entry name" value="ENDOPLASMIC RETICULUM-GOLGI INTERMEDIATE COMPARTMENT PROTEIN"/>
    <property type="match status" value="1"/>
</dbReference>
<evidence type="ECO:0000259" key="8">
    <source>
        <dbReference type="Pfam" id="PF13850"/>
    </source>
</evidence>
<feature type="domain" description="Endoplasmic reticulum vesicle transporter C-terminal" evidence="7">
    <location>
        <begin position="109"/>
        <end position="264"/>
    </location>
</feature>
<name>A0A1D2MG96_ORCCI</name>
<proteinExistence type="inferred from homology"/>
<dbReference type="STRING" id="48709.A0A1D2MG96"/>
<evidence type="ECO:0000256" key="6">
    <source>
        <dbReference type="SAM" id="Phobius"/>
    </source>
</evidence>
<keyword evidence="4 6" id="KW-1133">Transmembrane helix</keyword>
<dbReference type="AlphaFoldDB" id="A0A1D2MG96"/>
<evidence type="ECO:0000313" key="9">
    <source>
        <dbReference type="EMBL" id="ODM92027.1"/>
    </source>
</evidence>
<accession>A0A1D2MG96</accession>
<dbReference type="GO" id="GO:0000139">
    <property type="term" value="C:Golgi membrane"/>
    <property type="evidence" value="ECO:0007669"/>
    <property type="project" value="TreeGrafter"/>
</dbReference>
<dbReference type="EMBL" id="LJIJ01001352">
    <property type="protein sequence ID" value="ODM92027.1"/>
    <property type="molecule type" value="Genomic_DNA"/>
</dbReference>
<evidence type="ECO:0000256" key="1">
    <source>
        <dbReference type="ARBA" id="ARBA00004457"/>
    </source>
</evidence>
<dbReference type="Pfam" id="PF07970">
    <property type="entry name" value="COPIIcoated_ERV"/>
    <property type="match status" value="1"/>
</dbReference>
<dbReference type="GO" id="GO:0033116">
    <property type="term" value="C:endoplasmic reticulum-Golgi intermediate compartment membrane"/>
    <property type="evidence" value="ECO:0007669"/>
    <property type="project" value="UniProtKB-SubCell"/>
</dbReference>
<dbReference type="OrthoDB" id="270930at2759"/>
<keyword evidence="3 6" id="KW-0812">Transmembrane</keyword>
<organism evidence="9 10">
    <name type="scientific">Orchesella cincta</name>
    <name type="common">Springtail</name>
    <name type="synonym">Podura cincta</name>
    <dbReference type="NCBI Taxonomy" id="48709"/>
    <lineage>
        <taxon>Eukaryota</taxon>
        <taxon>Metazoa</taxon>
        <taxon>Ecdysozoa</taxon>
        <taxon>Arthropoda</taxon>
        <taxon>Hexapoda</taxon>
        <taxon>Collembola</taxon>
        <taxon>Entomobryomorpha</taxon>
        <taxon>Entomobryoidea</taxon>
        <taxon>Orchesellidae</taxon>
        <taxon>Orchesellinae</taxon>
        <taxon>Orchesella</taxon>
    </lineage>
</organism>
<evidence type="ECO:0000256" key="3">
    <source>
        <dbReference type="ARBA" id="ARBA00022692"/>
    </source>
</evidence>
<dbReference type="InterPro" id="IPR045888">
    <property type="entry name" value="Erv"/>
</dbReference>
<evidence type="ECO:0000313" key="10">
    <source>
        <dbReference type="Proteomes" id="UP000094527"/>
    </source>
</evidence>
<dbReference type="GO" id="GO:0006888">
    <property type="term" value="P:endoplasmic reticulum to Golgi vesicle-mediated transport"/>
    <property type="evidence" value="ECO:0007669"/>
    <property type="project" value="TreeGrafter"/>
</dbReference>
<evidence type="ECO:0000259" key="7">
    <source>
        <dbReference type="Pfam" id="PF07970"/>
    </source>
</evidence>
<feature type="transmembrane region" description="Helical" evidence="6">
    <location>
        <begin position="242"/>
        <end position="263"/>
    </location>
</feature>
<keyword evidence="5 6" id="KW-0472">Membrane</keyword>
<evidence type="ECO:0000256" key="5">
    <source>
        <dbReference type="ARBA" id="ARBA00023136"/>
    </source>
</evidence>
<gene>
    <name evidence="9" type="ORF">Ocin01_14651</name>
</gene>
<reference evidence="9 10" key="1">
    <citation type="journal article" date="2016" name="Genome Biol. Evol.">
        <title>Gene Family Evolution Reflects Adaptation to Soil Environmental Stressors in the Genome of the Collembolan Orchesella cincta.</title>
        <authorList>
            <person name="Faddeeva-Vakhrusheva A."/>
            <person name="Derks M.F."/>
            <person name="Anvar S.Y."/>
            <person name="Agamennone V."/>
            <person name="Suring W."/>
            <person name="Smit S."/>
            <person name="van Straalen N.M."/>
            <person name="Roelofs D."/>
        </authorList>
    </citation>
    <scope>NUCLEOTIDE SEQUENCE [LARGE SCALE GENOMIC DNA]</scope>
    <source>
        <tissue evidence="9">Mixed pool</tissue>
    </source>
</reference>
<feature type="domain" description="Endoplasmic reticulum vesicle transporter N-terminal" evidence="8">
    <location>
        <begin position="5"/>
        <end position="95"/>
    </location>
</feature>
<dbReference type="InterPro" id="IPR039542">
    <property type="entry name" value="Erv_N"/>
</dbReference>
<dbReference type="Pfam" id="PF13850">
    <property type="entry name" value="ERGIC_N"/>
    <property type="match status" value="1"/>
</dbReference>
<feature type="transmembrane region" description="Helical" evidence="6">
    <location>
        <begin position="20"/>
        <end position="41"/>
    </location>
</feature>
<comment type="similarity">
    <text evidence="2">Belongs to the ERGIC family.</text>
</comment>
<evidence type="ECO:0000256" key="2">
    <source>
        <dbReference type="ARBA" id="ARBA00005648"/>
    </source>
</evidence>
<evidence type="ECO:0000256" key="4">
    <source>
        <dbReference type="ARBA" id="ARBA00022989"/>
    </source>
</evidence>
<dbReference type="OMA" id="IIPAVWF"/>
<dbReference type="GO" id="GO:0006890">
    <property type="term" value="P:retrograde vesicle-mediated transport, Golgi to endoplasmic reticulum"/>
    <property type="evidence" value="ECO:0007669"/>
    <property type="project" value="TreeGrafter"/>
</dbReference>
<comment type="subcellular location">
    <subcellularLocation>
        <location evidence="1">Endoplasmic reticulum-Golgi intermediate compartment membrane</location>
        <topology evidence="1">Multi-pass membrane protein</topology>
    </subcellularLocation>
</comment>
<keyword evidence="10" id="KW-1185">Reference proteome</keyword>
<sequence length="283" mass="31707">MGFDVRRLDIYRKVPKDLTQPTLTGAVISVLCCSAITILLISELNRFLRTEIVSDVYVDNPGSDERIPVSVTVELSKLKCEYVGIDIQDDLGRHEVGFVDNTEKTPIGNNQEGCIFHSTFFINKVPGNFHISTHSSHKQPEDPDFSHVIKEIRLGDKILTNIPGSFNPLAGVSKNTELGIESHDYIMKIVPTIFESYGGKTQISYQYTYAYRSFVGRASPALWFRYDLSPLTVKYREHGEPFFSFITAICAVVGGVFTVANMIDGLIFSATELYKKFELGKLS</sequence>
<dbReference type="PANTHER" id="PTHR10984:SF36">
    <property type="entry name" value="ENDOPLASMIC RETICULUM-GOLGI INTERMEDIATE COMPARTMENT PROTEIN 1"/>
    <property type="match status" value="1"/>
</dbReference>
<dbReference type="Proteomes" id="UP000094527">
    <property type="component" value="Unassembled WGS sequence"/>
</dbReference>
<comment type="caution">
    <text evidence="9">The sequence shown here is derived from an EMBL/GenBank/DDBJ whole genome shotgun (WGS) entry which is preliminary data.</text>
</comment>
<protein>
    <submittedName>
        <fullName evidence="9">Endoplasmic reticulum-Golgi intermediate compartment protein 1</fullName>
    </submittedName>
</protein>
<dbReference type="GO" id="GO:0005789">
    <property type="term" value="C:endoplasmic reticulum membrane"/>
    <property type="evidence" value="ECO:0007669"/>
    <property type="project" value="TreeGrafter"/>
</dbReference>